<dbReference type="EMBL" id="JACOPF010000001">
    <property type="protein sequence ID" value="MBC5688165.1"/>
    <property type="molecule type" value="Genomic_DNA"/>
</dbReference>
<reference evidence="1" key="1">
    <citation type="submission" date="2020-08" db="EMBL/GenBank/DDBJ databases">
        <title>Genome public.</title>
        <authorList>
            <person name="Liu C."/>
            <person name="Sun Q."/>
        </authorList>
    </citation>
    <scope>NUCLEOTIDE SEQUENCE</scope>
    <source>
        <strain evidence="1">NSJ-55</strain>
    </source>
</reference>
<proteinExistence type="predicted"/>
<accession>A0A923LG94</accession>
<dbReference type="AlphaFoldDB" id="A0A923LG94"/>
<protein>
    <submittedName>
        <fullName evidence="1">Uncharacterized protein</fullName>
    </submittedName>
</protein>
<gene>
    <name evidence="1" type="ORF">H8S37_04355</name>
</gene>
<dbReference type="RefSeq" id="WP_186874799.1">
    <property type="nucleotide sequence ID" value="NZ_JACOPF010000001.1"/>
</dbReference>
<dbReference type="Proteomes" id="UP000652477">
    <property type="component" value="Unassembled WGS sequence"/>
</dbReference>
<sequence length="62" mass="7264">MKNKKSEFDNTATNELKKQYISLCFGKMIYGINTDIKRNKIAEEIDKREFAKMGNFREGITL</sequence>
<comment type="caution">
    <text evidence="1">The sequence shown here is derived from an EMBL/GenBank/DDBJ whole genome shotgun (WGS) entry which is preliminary data.</text>
</comment>
<organism evidence="1 2">
    <name type="scientific">Mediterraneibacter hominis</name>
    <dbReference type="NCBI Taxonomy" id="2763054"/>
    <lineage>
        <taxon>Bacteria</taxon>
        <taxon>Bacillati</taxon>
        <taxon>Bacillota</taxon>
        <taxon>Clostridia</taxon>
        <taxon>Lachnospirales</taxon>
        <taxon>Lachnospiraceae</taxon>
        <taxon>Mediterraneibacter</taxon>
    </lineage>
</organism>
<evidence type="ECO:0000313" key="2">
    <source>
        <dbReference type="Proteomes" id="UP000652477"/>
    </source>
</evidence>
<evidence type="ECO:0000313" key="1">
    <source>
        <dbReference type="EMBL" id="MBC5688165.1"/>
    </source>
</evidence>
<keyword evidence="2" id="KW-1185">Reference proteome</keyword>
<name>A0A923LG94_9FIRM</name>